<evidence type="ECO:0000256" key="2">
    <source>
        <dbReference type="ARBA" id="ARBA00022723"/>
    </source>
</evidence>
<dbReference type="CDD" id="cd13889">
    <property type="entry name" value="CuRO_3_BOD"/>
    <property type="match status" value="1"/>
</dbReference>
<feature type="domain" description="Plastocyanin-like" evidence="4">
    <location>
        <begin position="480"/>
        <end position="594"/>
    </location>
</feature>
<dbReference type="InterPro" id="IPR045087">
    <property type="entry name" value="Cu-oxidase_fam"/>
</dbReference>
<dbReference type="InterPro" id="IPR008972">
    <property type="entry name" value="Cupredoxin"/>
</dbReference>
<keyword evidence="3 5" id="KW-0560">Oxidoreductase</keyword>
<evidence type="ECO:0000313" key="6">
    <source>
        <dbReference type="Proteomes" id="UP000001693"/>
    </source>
</evidence>
<dbReference type="KEGG" id="lch:Lcho_0069"/>
<dbReference type="InterPro" id="IPR011706">
    <property type="entry name" value="Cu-oxidase_C"/>
</dbReference>
<dbReference type="InterPro" id="IPR033138">
    <property type="entry name" value="Cu_oxidase_CS"/>
</dbReference>
<dbReference type="STRING" id="395495.Lcho_0069"/>
<dbReference type="RefSeq" id="WP_012345106.1">
    <property type="nucleotide sequence ID" value="NC_010524.1"/>
</dbReference>
<dbReference type="OrthoDB" id="9757546at2"/>
<dbReference type="SUPFAM" id="SSF49503">
    <property type="entry name" value="Cupredoxins"/>
    <property type="match status" value="2"/>
</dbReference>
<evidence type="ECO:0000256" key="3">
    <source>
        <dbReference type="ARBA" id="ARBA00023002"/>
    </source>
</evidence>
<gene>
    <name evidence="5" type="ordered locus">Lcho_0069</name>
</gene>
<sequence length="603" mass="67313" precursor="true">MGLMAGPAALVAATPRVRAKDIVSPSTTPFLEPLPIMPVLPERALTDPAFKLKPRAQPNRDINPATGLPYEGRGEAHQFRGRNPPQFFYAQRFGAVPPVSIHPQLQKQRNFWGSNLGGADLSVDPPMTPMPTIVSRYQAGANTAILVRRFNDLPAGIPSGGFGKNQMSTHFHNFHSAPDSDGGPCDPRLGGLAEDPYTQGRFFFPGQYYDYYYNMKRAGFLNADTPDGDVRETLGTCWYHDHREAHTAENVYKGIAGFHLIFNEHDTGDERTGFRLPSFPAFDIPVLVTDLLIDPNTEQAVFDVLDDDGHIGDKYVVNGKIQPYCEVFQRRYRFRVLNIGPSRFHQLFLTNPDNPRQSIPFWQISSDGNLLPKPLQVTSVRLSCAERADLIFDFRKLTAPGGPAAGATRLWLENRLLQDNGRGPEDELLSAGRAANALIEFRIGAVVADDSVDPATITSFAPITLPPLQTPRITRTFEWGRGNGGWVVNDRPMSCDEIRFTMKRGAMERWIYRTGGGWSHPIHHHFVEGRIIKRNGRAIPPTSPEFGRKDVVWLGEGDEVEYWVKATDYLGVYPIHCHNVVHEDKGMMMLFAVDTVGDDNTKP</sequence>
<dbReference type="PANTHER" id="PTHR48267">
    <property type="entry name" value="CUPREDOXIN SUPERFAMILY PROTEIN"/>
    <property type="match status" value="1"/>
</dbReference>
<evidence type="ECO:0000313" key="5">
    <source>
        <dbReference type="EMBL" id="ACB32344.1"/>
    </source>
</evidence>
<proteinExistence type="predicted"/>
<dbReference type="AlphaFoldDB" id="B1Y5Z7"/>
<dbReference type="Pfam" id="PF07731">
    <property type="entry name" value="Cu-oxidase_2"/>
    <property type="match status" value="1"/>
</dbReference>
<dbReference type="HOGENOM" id="CLU_009100_2_2_4"/>
<dbReference type="CDD" id="cd13866">
    <property type="entry name" value="CuRO_2_BOD"/>
    <property type="match status" value="1"/>
</dbReference>
<dbReference type="eggNOG" id="COG2132">
    <property type="taxonomic scope" value="Bacteria"/>
</dbReference>
<keyword evidence="2" id="KW-0479">Metal-binding</keyword>
<dbReference type="PANTHER" id="PTHR48267:SF1">
    <property type="entry name" value="BILIRUBIN OXIDASE"/>
    <property type="match status" value="1"/>
</dbReference>
<reference evidence="5 6" key="1">
    <citation type="submission" date="2008-03" db="EMBL/GenBank/DDBJ databases">
        <title>Complete sequence of Leptothrix cholodnii SP-6.</title>
        <authorList>
            <consortium name="US DOE Joint Genome Institute"/>
            <person name="Copeland A."/>
            <person name="Lucas S."/>
            <person name="Lapidus A."/>
            <person name="Glavina del Rio T."/>
            <person name="Dalin E."/>
            <person name="Tice H."/>
            <person name="Bruce D."/>
            <person name="Goodwin L."/>
            <person name="Pitluck S."/>
            <person name="Chertkov O."/>
            <person name="Brettin T."/>
            <person name="Detter J.C."/>
            <person name="Han C."/>
            <person name="Kuske C.R."/>
            <person name="Schmutz J."/>
            <person name="Larimer F."/>
            <person name="Land M."/>
            <person name="Hauser L."/>
            <person name="Kyrpides N."/>
            <person name="Lykidis A."/>
            <person name="Emerson D."/>
            <person name="Richardson P."/>
        </authorList>
    </citation>
    <scope>NUCLEOTIDE SEQUENCE [LARGE SCALE GENOMIC DNA]</scope>
    <source>
        <strain evidence="6">ATCC 51168 / LMG 8142 / SP-6</strain>
    </source>
</reference>
<dbReference type="EC" id="1.3.3.5" evidence="5"/>
<evidence type="ECO:0000259" key="4">
    <source>
        <dbReference type="Pfam" id="PF07731"/>
    </source>
</evidence>
<keyword evidence="6" id="KW-1185">Reference proteome</keyword>
<dbReference type="Gene3D" id="2.60.40.420">
    <property type="entry name" value="Cupredoxins - blue copper proteins"/>
    <property type="match status" value="3"/>
</dbReference>
<accession>B1Y5Z7</accession>
<name>B1Y5Z7_LEPCP</name>
<dbReference type="EMBL" id="CP001013">
    <property type="protein sequence ID" value="ACB32344.1"/>
    <property type="molecule type" value="Genomic_DNA"/>
</dbReference>
<comment type="subcellular location">
    <subcellularLocation>
        <location evidence="1">Periplasm</location>
    </subcellularLocation>
</comment>
<dbReference type="PROSITE" id="PS00079">
    <property type="entry name" value="MULTICOPPER_OXIDASE1"/>
    <property type="match status" value="1"/>
</dbReference>
<dbReference type="PROSITE" id="PS00080">
    <property type="entry name" value="MULTICOPPER_OXIDASE2"/>
    <property type="match status" value="1"/>
</dbReference>
<dbReference type="InterPro" id="IPR002355">
    <property type="entry name" value="Cu_oxidase_Cu_BS"/>
</dbReference>
<evidence type="ECO:0000256" key="1">
    <source>
        <dbReference type="ARBA" id="ARBA00004418"/>
    </source>
</evidence>
<dbReference type="Proteomes" id="UP000001693">
    <property type="component" value="Chromosome"/>
</dbReference>
<protein>
    <submittedName>
        <fullName evidence="5">Bilirubin oxidase</fullName>
        <ecNumber evidence="5">1.3.3.5</ecNumber>
    </submittedName>
</protein>
<organism evidence="5 6">
    <name type="scientific">Leptothrix cholodnii (strain ATCC 51168 / LMG 8142 / SP-6)</name>
    <name type="common">Leptothrix discophora (strain SP-6)</name>
    <dbReference type="NCBI Taxonomy" id="395495"/>
    <lineage>
        <taxon>Bacteria</taxon>
        <taxon>Pseudomonadati</taxon>
        <taxon>Pseudomonadota</taxon>
        <taxon>Betaproteobacteria</taxon>
        <taxon>Burkholderiales</taxon>
        <taxon>Sphaerotilaceae</taxon>
        <taxon>Leptothrix</taxon>
    </lineage>
</organism>
<dbReference type="GO" id="GO:0005507">
    <property type="term" value="F:copper ion binding"/>
    <property type="evidence" value="ECO:0007669"/>
    <property type="project" value="InterPro"/>
</dbReference>
<dbReference type="GO" id="GO:0042597">
    <property type="term" value="C:periplasmic space"/>
    <property type="evidence" value="ECO:0007669"/>
    <property type="project" value="UniProtKB-SubCell"/>
</dbReference>
<dbReference type="GO" id="GO:0047705">
    <property type="term" value="F:bilirubin oxidase activity"/>
    <property type="evidence" value="ECO:0007669"/>
    <property type="project" value="UniProtKB-EC"/>
</dbReference>